<dbReference type="EMBL" id="JABBJJ010000098">
    <property type="protein sequence ID" value="NMO17420.1"/>
    <property type="molecule type" value="Genomic_DNA"/>
</dbReference>
<organism evidence="1 2">
    <name type="scientific">Pyxidicoccus fallax</name>
    <dbReference type="NCBI Taxonomy" id="394095"/>
    <lineage>
        <taxon>Bacteria</taxon>
        <taxon>Pseudomonadati</taxon>
        <taxon>Myxococcota</taxon>
        <taxon>Myxococcia</taxon>
        <taxon>Myxococcales</taxon>
        <taxon>Cystobacterineae</taxon>
        <taxon>Myxococcaceae</taxon>
        <taxon>Pyxidicoccus</taxon>
    </lineage>
</organism>
<protein>
    <submittedName>
        <fullName evidence="1">Uncharacterized protein</fullName>
    </submittedName>
</protein>
<comment type="caution">
    <text evidence="1">The sequence shown here is derived from an EMBL/GenBank/DDBJ whole genome shotgun (WGS) entry which is preliminary data.</text>
</comment>
<sequence>MRIDRQTFWFLDLVIELRENLAVLRSSNIEEIINRPTHGLGERELVEALTALCQAGLIEVANEHGVRACSPHEVERAFAESSCKPRHYSGFWYGLTPAGGAAWESVTRPDWSLYSTYGAGQEDICIEAASHERALEEFAWASKDPTHVPIMSSYQETRLQPWEATYWKTLSEGFRIQYAWAKGRNTTAWLLSKPFSRRWYEEPKLDGLNG</sequence>
<accession>A0A848LI79</accession>
<dbReference type="Proteomes" id="UP000518300">
    <property type="component" value="Unassembled WGS sequence"/>
</dbReference>
<dbReference type="AlphaFoldDB" id="A0A848LI79"/>
<dbReference type="RefSeq" id="WP_169346701.1">
    <property type="nucleotide sequence ID" value="NZ_JABBJJ010000098.1"/>
</dbReference>
<evidence type="ECO:0000313" key="1">
    <source>
        <dbReference type="EMBL" id="NMO17420.1"/>
    </source>
</evidence>
<gene>
    <name evidence="1" type="ORF">HG543_21515</name>
</gene>
<proteinExistence type="predicted"/>
<evidence type="ECO:0000313" key="2">
    <source>
        <dbReference type="Proteomes" id="UP000518300"/>
    </source>
</evidence>
<name>A0A848LI79_9BACT</name>
<keyword evidence="2" id="KW-1185">Reference proteome</keyword>
<reference evidence="1 2" key="1">
    <citation type="submission" date="2020-04" db="EMBL/GenBank/DDBJ databases">
        <title>Draft genome of Pyxidicoccus fallax type strain.</title>
        <authorList>
            <person name="Whitworth D.E."/>
        </authorList>
    </citation>
    <scope>NUCLEOTIDE SEQUENCE [LARGE SCALE GENOMIC DNA]</scope>
    <source>
        <strain evidence="1 2">DSM 14698</strain>
    </source>
</reference>